<dbReference type="Proteomes" id="UP000222788">
    <property type="component" value="Unassembled WGS sequence"/>
</dbReference>
<dbReference type="EMBL" id="APWK03000049">
    <property type="protein sequence ID" value="PHH53182.1"/>
    <property type="molecule type" value="Genomic_DNA"/>
</dbReference>
<reference evidence="2 3" key="1">
    <citation type="journal article" date="2013" name="Fungal Biol.">
        <title>Analysis of microsatellite markers in the genome of the plant pathogen Ceratocystis fimbriata.</title>
        <authorList>
            <person name="Simpson M.C."/>
            <person name="Wilken P.M."/>
            <person name="Coetzee M.P."/>
            <person name="Wingfield M.J."/>
            <person name="Wingfield B.D."/>
        </authorList>
    </citation>
    <scope>NUCLEOTIDE SEQUENCE [LARGE SCALE GENOMIC DNA]</scope>
    <source>
        <strain evidence="2 3">CBS 114723</strain>
    </source>
</reference>
<name>A0A2C5X5A6_9PEZI</name>
<protein>
    <submittedName>
        <fullName evidence="2">Uncharacterized protein</fullName>
    </submittedName>
</protein>
<feature type="region of interest" description="Disordered" evidence="1">
    <location>
        <begin position="28"/>
        <end position="56"/>
    </location>
</feature>
<evidence type="ECO:0000313" key="2">
    <source>
        <dbReference type="EMBL" id="PHH53182.1"/>
    </source>
</evidence>
<gene>
    <name evidence="2" type="ORF">CFIMG_000708RAa</name>
</gene>
<accession>A0A2C5X5A6</accession>
<comment type="caution">
    <text evidence="2">The sequence shown here is derived from an EMBL/GenBank/DDBJ whole genome shotgun (WGS) entry which is preliminary data.</text>
</comment>
<sequence length="73" mass="8594">MTENRDPRESTEDFHLRIEGNAENKMQMLRRGEERERGAWRVGKENKEGGDTGNKQRGIRQHMCMLKLCCSEK</sequence>
<keyword evidence="3" id="KW-1185">Reference proteome</keyword>
<evidence type="ECO:0000256" key="1">
    <source>
        <dbReference type="SAM" id="MobiDB-lite"/>
    </source>
</evidence>
<evidence type="ECO:0000313" key="3">
    <source>
        <dbReference type="Proteomes" id="UP000222788"/>
    </source>
</evidence>
<feature type="compositionally biased region" description="Basic and acidic residues" evidence="1">
    <location>
        <begin position="30"/>
        <end position="50"/>
    </location>
</feature>
<organism evidence="2 3">
    <name type="scientific">Ceratocystis fimbriata CBS 114723</name>
    <dbReference type="NCBI Taxonomy" id="1035309"/>
    <lineage>
        <taxon>Eukaryota</taxon>
        <taxon>Fungi</taxon>
        <taxon>Dikarya</taxon>
        <taxon>Ascomycota</taxon>
        <taxon>Pezizomycotina</taxon>
        <taxon>Sordariomycetes</taxon>
        <taxon>Hypocreomycetidae</taxon>
        <taxon>Microascales</taxon>
        <taxon>Ceratocystidaceae</taxon>
        <taxon>Ceratocystis</taxon>
    </lineage>
</organism>
<dbReference type="AlphaFoldDB" id="A0A2C5X5A6"/>
<reference evidence="2 3" key="2">
    <citation type="journal article" date="2013" name="IMA Fungus">
        <title>IMA Genome-F 1: Ceratocystis fimbriata: Draft nuclear genome sequence for the plant pathogen, Ceratocystis fimbriata.</title>
        <authorList>
            <person name="Wilken P.M."/>
            <person name="Steenkamp E.T."/>
            <person name="Wingfield M.J."/>
            <person name="de Beer Z.W."/>
            <person name="Wingfield B.D."/>
        </authorList>
    </citation>
    <scope>NUCLEOTIDE SEQUENCE [LARGE SCALE GENOMIC DNA]</scope>
    <source>
        <strain evidence="2 3">CBS 114723</strain>
    </source>
</reference>
<proteinExistence type="predicted"/>